<reference evidence="3" key="2">
    <citation type="submission" date="2020-05" db="UniProtKB">
        <authorList>
            <consortium name="EnsemblMetazoa"/>
        </authorList>
    </citation>
    <scope>IDENTIFICATION</scope>
    <source>
        <strain evidence="3">JHB</strain>
    </source>
</reference>
<dbReference type="KEGG" id="cqu:CpipJ_CPIJ002186"/>
<dbReference type="OrthoDB" id="6354174at2759"/>
<dbReference type="Proteomes" id="UP000002320">
    <property type="component" value="Unassembled WGS sequence"/>
</dbReference>
<evidence type="ECO:0000313" key="2">
    <source>
        <dbReference type="EMBL" id="EDS34818.1"/>
    </source>
</evidence>
<dbReference type="eggNOG" id="ENOG502QRMW">
    <property type="taxonomic scope" value="Eukaryota"/>
</dbReference>
<dbReference type="OMA" id="WRIYADI"/>
<dbReference type="VEuPathDB" id="VectorBase:CPIJ002186"/>
<dbReference type="InterPro" id="IPR029060">
    <property type="entry name" value="PIN-like_dom_sf"/>
</dbReference>
<reference evidence="2" key="1">
    <citation type="submission" date="2007-03" db="EMBL/GenBank/DDBJ databases">
        <title>Annotation of Culex pipiens quinquefasciatus.</title>
        <authorList>
            <consortium name="The Broad Institute Genome Sequencing Platform"/>
            <person name="Atkinson P.W."/>
            <person name="Hemingway J."/>
            <person name="Christensen B.M."/>
            <person name="Higgs S."/>
            <person name="Kodira C."/>
            <person name="Hannick L."/>
            <person name="Megy K."/>
            <person name="O'Leary S."/>
            <person name="Pearson M."/>
            <person name="Haas B.J."/>
            <person name="Mauceli E."/>
            <person name="Wortman J.R."/>
            <person name="Lee N.H."/>
            <person name="Guigo R."/>
            <person name="Stanke M."/>
            <person name="Alvarado L."/>
            <person name="Amedeo P."/>
            <person name="Antoine C.H."/>
            <person name="Arensburger P."/>
            <person name="Bidwell S.L."/>
            <person name="Crawford M."/>
            <person name="Camaro F."/>
            <person name="Devon K."/>
            <person name="Engels R."/>
            <person name="Hammond M."/>
            <person name="Howarth C."/>
            <person name="Koehrsen M."/>
            <person name="Lawson D."/>
            <person name="Montgomery P."/>
            <person name="Nene V."/>
            <person name="Nusbaum C."/>
            <person name="Puiu D."/>
            <person name="Romero-Severson J."/>
            <person name="Severson D.W."/>
            <person name="Shumway M."/>
            <person name="Sisk P."/>
            <person name="Stolte C."/>
            <person name="Zeng Q."/>
            <person name="Eisenstadt E."/>
            <person name="Fraser-Liggett C."/>
            <person name="Strausberg R."/>
            <person name="Galagan J."/>
            <person name="Birren B."/>
            <person name="Collins F.H."/>
        </authorList>
    </citation>
    <scope>NUCLEOTIDE SEQUENCE [LARGE SCALE GENOMIC DNA]</scope>
    <source>
        <strain evidence="2">JHB</strain>
    </source>
</reference>
<sequence length="555" mass="63459">MGVQGLYTLARSDIPGGCTPINMRAEIRKYDGTPTIVIYYRSLFEPLNQRDLAGTLCGGRYELAFQIMDRFLKRLTQLGAQLVFFGTGPSRRSDRITKDSNRKYHEDWLKIVDLVDKGTDIDKICKGRVPDNTNYPVKLLAKRYGQFRVPTEGDCKKEMVAYAESVGALAIISNNSDFMVFEGSWRFWCSKRIDFEKLTAEEFDRSAVRQHLGLQTIQQMAILGTLASGNVFLRSEETFSFLAGHSNSPEGKLGSVAEFVRRPHDDVLVDIFGLAANAGDLRERFQKGLDFYGTEGSLSDGLDLNLFKEQDFHKMWTGFPIEIIDCRVELRHDGPSYLTLSIRLLLRAAAIIGYHRQPKHTDHEFLLFKKHDSDYTEEIHPLTFPQHVVPPSLEAMFSEDPATRINLADTKLQLYCWIISDSLDHRKLASIPPKLMPTVAAIYLLAEAQLIDLFEADLLLEVAYQIAFQAYDMFRIRYPKRLDPRAFRVALFYATICRYTTKALTAVGLDTCQYPGYPLFDGVLFHNLYRKWARGLGEIETIEQWRIYADIFVEP</sequence>
<evidence type="ECO:0000256" key="1">
    <source>
        <dbReference type="ARBA" id="ARBA00009495"/>
    </source>
</evidence>
<comment type="similarity">
    <text evidence="1">Belongs to the constitutive coactivator of PPAR-gamma family.</text>
</comment>
<dbReference type="GO" id="GO:0005634">
    <property type="term" value="C:nucleus"/>
    <property type="evidence" value="ECO:0007669"/>
    <property type="project" value="TreeGrafter"/>
</dbReference>
<dbReference type="PANTHER" id="PTHR15976">
    <property type="entry name" value="CONSTITUTIVE COACTIVATOR OF PEROXISOME PROLIFERATOR-ACTIVATED RECEPTOR GAMMA"/>
    <property type="match status" value="1"/>
</dbReference>
<dbReference type="PANTHER" id="PTHR15976:SF16">
    <property type="entry name" value="ASTEROID DOMAIN-CONTAINING PROTEIN"/>
    <property type="match status" value="1"/>
</dbReference>
<dbReference type="STRING" id="7176.B0W571"/>
<keyword evidence="4" id="KW-1185">Reference proteome</keyword>
<gene>
    <name evidence="3" type="primary">6033400</name>
    <name evidence="2" type="ORF">CpipJ_CPIJ002186</name>
</gene>
<accession>B0W571</accession>
<dbReference type="AlphaFoldDB" id="B0W571"/>
<protein>
    <recommendedName>
        <fullName evidence="5">XPG-I domain-containing protein</fullName>
    </recommendedName>
</protein>
<dbReference type="InterPro" id="IPR026784">
    <property type="entry name" value="Coact_PPARg"/>
</dbReference>
<evidence type="ECO:0000313" key="3">
    <source>
        <dbReference type="EnsemblMetazoa" id="CPIJ002186-PA"/>
    </source>
</evidence>
<dbReference type="EnsemblMetazoa" id="CPIJ002186-RA">
    <property type="protein sequence ID" value="CPIJ002186-PA"/>
    <property type="gene ID" value="CPIJ002186"/>
</dbReference>
<organism>
    <name type="scientific">Culex quinquefasciatus</name>
    <name type="common">Southern house mosquito</name>
    <name type="synonym">Culex pungens</name>
    <dbReference type="NCBI Taxonomy" id="7176"/>
    <lineage>
        <taxon>Eukaryota</taxon>
        <taxon>Metazoa</taxon>
        <taxon>Ecdysozoa</taxon>
        <taxon>Arthropoda</taxon>
        <taxon>Hexapoda</taxon>
        <taxon>Insecta</taxon>
        <taxon>Pterygota</taxon>
        <taxon>Neoptera</taxon>
        <taxon>Endopterygota</taxon>
        <taxon>Diptera</taxon>
        <taxon>Nematocera</taxon>
        <taxon>Culicoidea</taxon>
        <taxon>Culicidae</taxon>
        <taxon>Culicinae</taxon>
        <taxon>Culicini</taxon>
        <taxon>Culex</taxon>
        <taxon>Culex</taxon>
    </lineage>
</organism>
<proteinExistence type="inferred from homology"/>
<evidence type="ECO:0000313" key="4">
    <source>
        <dbReference type="Proteomes" id="UP000002320"/>
    </source>
</evidence>
<dbReference type="EMBL" id="DS231841">
    <property type="protein sequence ID" value="EDS34818.1"/>
    <property type="molecule type" value="Genomic_DNA"/>
</dbReference>
<dbReference type="VEuPathDB" id="VectorBase:CQUJHB004599"/>
<dbReference type="HOGENOM" id="CLU_032684_0_0_1"/>
<evidence type="ECO:0008006" key="5">
    <source>
        <dbReference type="Google" id="ProtNLM"/>
    </source>
</evidence>
<name>B0W571_CULQU</name>
<dbReference type="SUPFAM" id="SSF88723">
    <property type="entry name" value="PIN domain-like"/>
    <property type="match status" value="1"/>
</dbReference>
<dbReference type="InParanoid" id="B0W571"/>